<dbReference type="GO" id="GO:0006276">
    <property type="term" value="P:plasmid maintenance"/>
    <property type="evidence" value="ECO:0007669"/>
    <property type="project" value="InterPro"/>
</dbReference>
<dbReference type="Pfam" id="PF01845">
    <property type="entry name" value="CcdB"/>
    <property type="match status" value="1"/>
</dbReference>
<dbReference type="Gene3D" id="2.30.30.110">
    <property type="match status" value="1"/>
</dbReference>
<evidence type="ECO:0000313" key="9">
    <source>
        <dbReference type="Proteomes" id="UP000192936"/>
    </source>
</evidence>
<evidence type="ECO:0000313" key="8">
    <source>
        <dbReference type="EMBL" id="SMF52867.1"/>
    </source>
</evidence>
<evidence type="ECO:0000256" key="6">
    <source>
        <dbReference type="ARBA" id="ARBA00029628"/>
    </source>
</evidence>
<dbReference type="RefSeq" id="WP_085086458.1">
    <property type="nucleotide sequence ID" value="NZ_FXAK01000005.1"/>
</dbReference>
<evidence type="ECO:0000256" key="1">
    <source>
        <dbReference type="ARBA" id="ARBA00005230"/>
    </source>
</evidence>
<sequence length="105" mass="11496">MAQFDVHRNRTATRSGIPYLVIVQSQRFDASARRVVAPLLLADKLQSTEPSLTPSFVIEGHDVVLNPLQLASVQMDQLGEKVSSLADDSDRIIAAIDLPISRAWG</sequence>
<proteinExistence type="inferred from homology"/>
<reference evidence="8 9" key="1">
    <citation type="submission" date="2017-04" db="EMBL/GenBank/DDBJ databases">
        <authorList>
            <person name="Afonso C.L."/>
            <person name="Miller P.J."/>
            <person name="Scott M.A."/>
            <person name="Spackman E."/>
            <person name="Goraichik I."/>
            <person name="Dimitrov K.M."/>
            <person name="Suarez D.L."/>
            <person name="Swayne D.E."/>
        </authorList>
    </citation>
    <scope>NUCLEOTIDE SEQUENCE [LARGE SCALE GENOMIC DNA]</scope>
    <source>
        <strain evidence="8 9">A2P</strain>
    </source>
</reference>
<dbReference type="InterPro" id="IPR011067">
    <property type="entry name" value="Plasmid_toxin/cell-grow_inhib"/>
</dbReference>
<dbReference type="Proteomes" id="UP000192936">
    <property type="component" value="Unassembled WGS sequence"/>
</dbReference>
<comment type="similarity">
    <text evidence="1">Belongs to the CcdB toxin family.</text>
</comment>
<keyword evidence="4" id="KW-0805">Transcription regulation</keyword>
<protein>
    <recommendedName>
        <fullName evidence="2">Toxin CcdB</fullName>
    </recommendedName>
    <alternativeName>
        <fullName evidence="7">Cytotoxic protein CcdB</fullName>
    </alternativeName>
    <alternativeName>
        <fullName evidence="6">Protein LetD</fullName>
    </alternativeName>
</protein>
<organism evidence="8 9">
    <name type="scientific">Azospirillum oryzae</name>
    <dbReference type="NCBI Taxonomy" id="286727"/>
    <lineage>
        <taxon>Bacteria</taxon>
        <taxon>Pseudomonadati</taxon>
        <taxon>Pseudomonadota</taxon>
        <taxon>Alphaproteobacteria</taxon>
        <taxon>Rhodospirillales</taxon>
        <taxon>Azospirillaceae</taxon>
        <taxon>Azospirillum</taxon>
    </lineage>
</organism>
<dbReference type="AlphaFoldDB" id="A0A1X7FIR6"/>
<evidence type="ECO:0000256" key="3">
    <source>
        <dbReference type="ARBA" id="ARBA00022491"/>
    </source>
</evidence>
<evidence type="ECO:0000256" key="2">
    <source>
        <dbReference type="ARBA" id="ARBA00015075"/>
    </source>
</evidence>
<keyword evidence="3" id="KW-0678">Repressor</keyword>
<evidence type="ECO:0000256" key="5">
    <source>
        <dbReference type="ARBA" id="ARBA00023163"/>
    </source>
</evidence>
<dbReference type="EMBL" id="FXAK01000005">
    <property type="protein sequence ID" value="SMF52867.1"/>
    <property type="molecule type" value="Genomic_DNA"/>
</dbReference>
<dbReference type="SUPFAM" id="SSF50118">
    <property type="entry name" value="Cell growth inhibitor/plasmid maintenance toxic component"/>
    <property type="match status" value="1"/>
</dbReference>
<accession>A0A1X7FIR6</accession>
<evidence type="ECO:0000256" key="7">
    <source>
        <dbReference type="ARBA" id="ARBA00033135"/>
    </source>
</evidence>
<evidence type="ECO:0000256" key="4">
    <source>
        <dbReference type="ARBA" id="ARBA00023015"/>
    </source>
</evidence>
<gene>
    <name evidence="8" type="ORF">SAMN02982917_2926</name>
</gene>
<keyword evidence="5" id="KW-0804">Transcription</keyword>
<dbReference type="GO" id="GO:0008657">
    <property type="term" value="F:DNA topoisomerase type II (double strand cut, ATP-hydrolyzing) inhibitor activity"/>
    <property type="evidence" value="ECO:0007669"/>
    <property type="project" value="InterPro"/>
</dbReference>
<dbReference type="STRING" id="286727.SAMN02982917_2926"/>
<dbReference type="InterPro" id="IPR002712">
    <property type="entry name" value="CcdB"/>
</dbReference>
<dbReference type="OrthoDB" id="9813510at2"/>
<name>A0A1X7FIR6_9PROT</name>